<dbReference type="VEuPathDB" id="FungiDB:H257_06171"/>
<dbReference type="GO" id="GO:0005730">
    <property type="term" value="C:nucleolus"/>
    <property type="evidence" value="ECO:0007669"/>
    <property type="project" value="TreeGrafter"/>
</dbReference>
<feature type="non-terminal residue" evidence="3">
    <location>
        <position position="1"/>
    </location>
</feature>
<dbReference type="InterPro" id="IPR005612">
    <property type="entry name" value="CCAAT-binding_factor"/>
</dbReference>
<dbReference type="InterPro" id="IPR016903">
    <property type="entry name" value="Nucleolar_cplx-assoc_3"/>
</dbReference>
<accession>A0A418FXT3</accession>
<dbReference type="VEuPathDB" id="FungiDB:H257_14944"/>
<dbReference type="Proteomes" id="UP000286510">
    <property type="component" value="Unassembled WGS sequence"/>
</dbReference>
<dbReference type="PANTHER" id="PTHR14428:SF5">
    <property type="entry name" value="NUCLEOLAR COMPLEX PROTEIN 3 HOMOLOG"/>
    <property type="match status" value="1"/>
</dbReference>
<gene>
    <name evidence="3" type="ORF">DYB26_014943</name>
</gene>
<reference evidence="3 4" key="1">
    <citation type="submission" date="2018-08" db="EMBL/GenBank/DDBJ databases">
        <title>Aphanomyces genome sequencing and annotation.</title>
        <authorList>
            <person name="Minardi D."/>
            <person name="Oidtmann B."/>
            <person name="Van Der Giezen M."/>
            <person name="Studholme D.J."/>
        </authorList>
    </citation>
    <scope>NUCLEOTIDE SEQUENCE [LARGE SCALE GENOMIC DNA]</scope>
    <source>
        <strain evidence="3 4">FDL457</strain>
    </source>
</reference>
<dbReference type="EMBL" id="QUTF01007188">
    <property type="protein sequence ID" value="RHZ39865.1"/>
    <property type="molecule type" value="Genomic_DNA"/>
</dbReference>
<protein>
    <recommendedName>
        <fullName evidence="2">CCAAT-binding factor domain-containing protein</fullName>
    </recommendedName>
</protein>
<dbReference type="PANTHER" id="PTHR14428">
    <property type="entry name" value="NUCLEOLAR COMPLEX PROTEIN 3"/>
    <property type="match status" value="1"/>
</dbReference>
<proteinExistence type="inferred from homology"/>
<feature type="domain" description="CCAAT-binding factor" evidence="2">
    <location>
        <begin position="80"/>
        <end position="166"/>
    </location>
</feature>
<sequence length="391" mass="43975">AEAVVDKSERDKTQGDILHELVLIYFRVLKNSTYSPAMPAVLEGLTKFAYLINLEIMIDLMKVLKALLKEDILPLSAALQAILTGIKTLQGPGQELKVDEKDFVDHLYRLLLRFAQGENVACFNTALHCVEAVFIKRKEIVVDRVAAFIKRLLVVSMYLYPHQMLAVWQGERHLVPMLDMVNCQEGPANQPPARVHRTALSADGRVAVTRAAWAFPANSQVVENYGQPNWIYFLYHGFVLSKNSHDCAHIVLDMESPMQKIQVSDLYEVWYVAKVRHLGLTSLRPDFCLSTHAIPKQALQAAALYTELHALSDVTYIMDGSSDVDGDAKTRDVKALRLVLQKRLDALGGVEMPSSTEGINVDVLRVYMDQQHLLLTRLIDTLDTKLLEPLM</sequence>
<name>A0A418FXT3_APHAT</name>
<organism evidence="3 4">
    <name type="scientific">Aphanomyces astaci</name>
    <name type="common">Crayfish plague agent</name>
    <dbReference type="NCBI Taxonomy" id="112090"/>
    <lineage>
        <taxon>Eukaryota</taxon>
        <taxon>Sar</taxon>
        <taxon>Stramenopiles</taxon>
        <taxon>Oomycota</taxon>
        <taxon>Saprolegniomycetes</taxon>
        <taxon>Saprolegniales</taxon>
        <taxon>Verrucalvaceae</taxon>
        <taxon>Aphanomyces</taxon>
    </lineage>
</organism>
<dbReference type="GO" id="GO:0006270">
    <property type="term" value="P:DNA replication initiation"/>
    <property type="evidence" value="ECO:0007669"/>
    <property type="project" value="TreeGrafter"/>
</dbReference>
<comment type="similarity">
    <text evidence="1">Belongs to the CBF/MAK21 family.</text>
</comment>
<comment type="caution">
    <text evidence="3">The sequence shown here is derived from an EMBL/GenBank/DDBJ whole genome shotgun (WGS) entry which is preliminary data.</text>
</comment>
<dbReference type="Pfam" id="PF03914">
    <property type="entry name" value="CBF"/>
    <property type="match status" value="1"/>
</dbReference>
<evidence type="ECO:0000313" key="3">
    <source>
        <dbReference type="EMBL" id="RHZ39865.1"/>
    </source>
</evidence>
<dbReference type="AlphaFoldDB" id="A0A418FXT3"/>
<dbReference type="GO" id="GO:0003682">
    <property type="term" value="F:chromatin binding"/>
    <property type="evidence" value="ECO:0007669"/>
    <property type="project" value="TreeGrafter"/>
</dbReference>
<evidence type="ECO:0000259" key="2">
    <source>
        <dbReference type="Pfam" id="PF03914"/>
    </source>
</evidence>
<evidence type="ECO:0000313" key="4">
    <source>
        <dbReference type="Proteomes" id="UP000286510"/>
    </source>
</evidence>
<dbReference type="Gene3D" id="3.90.1410.10">
    <property type="entry name" value="set domain protein methyltransferase, domain 1"/>
    <property type="match status" value="1"/>
</dbReference>
<evidence type="ECO:0000256" key="1">
    <source>
        <dbReference type="ARBA" id="ARBA00007797"/>
    </source>
</evidence>